<dbReference type="AlphaFoldDB" id="A0AAV5QXI8"/>
<organism evidence="2 3">
    <name type="scientific">Saccharomycopsis crataegensis</name>
    <dbReference type="NCBI Taxonomy" id="43959"/>
    <lineage>
        <taxon>Eukaryota</taxon>
        <taxon>Fungi</taxon>
        <taxon>Dikarya</taxon>
        <taxon>Ascomycota</taxon>
        <taxon>Saccharomycotina</taxon>
        <taxon>Saccharomycetes</taxon>
        <taxon>Saccharomycopsidaceae</taxon>
        <taxon>Saccharomycopsis</taxon>
    </lineage>
</organism>
<evidence type="ECO:0000256" key="1">
    <source>
        <dbReference type="SAM" id="SignalP"/>
    </source>
</evidence>
<dbReference type="GeneID" id="90076806"/>
<feature type="signal peptide" evidence="1">
    <location>
        <begin position="1"/>
        <end position="19"/>
    </location>
</feature>
<comment type="caution">
    <text evidence="2">The sequence shown here is derived from an EMBL/GenBank/DDBJ whole genome shotgun (WGS) entry which is preliminary data.</text>
</comment>
<name>A0AAV5QXI8_9ASCO</name>
<keyword evidence="1" id="KW-0732">Signal</keyword>
<keyword evidence="3" id="KW-1185">Reference proteome</keyword>
<dbReference type="Proteomes" id="UP001360560">
    <property type="component" value="Unassembled WGS sequence"/>
</dbReference>
<reference evidence="2 3" key="1">
    <citation type="journal article" date="2023" name="Elife">
        <title>Identification of key yeast species and microbe-microbe interactions impacting larval growth of Drosophila in the wild.</title>
        <authorList>
            <person name="Mure A."/>
            <person name="Sugiura Y."/>
            <person name="Maeda R."/>
            <person name="Honda K."/>
            <person name="Sakurai N."/>
            <person name="Takahashi Y."/>
            <person name="Watada M."/>
            <person name="Katoh T."/>
            <person name="Gotoh A."/>
            <person name="Gotoh Y."/>
            <person name="Taniguchi I."/>
            <person name="Nakamura K."/>
            <person name="Hayashi T."/>
            <person name="Katayama T."/>
            <person name="Uemura T."/>
            <person name="Hattori Y."/>
        </authorList>
    </citation>
    <scope>NUCLEOTIDE SEQUENCE [LARGE SCALE GENOMIC DNA]</scope>
    <source>
        <strain evidence="2 3">SC-9</strain>
    </source>
</reference>
<dbReference type="RefSeq" id="XP_064855813.1">
    <property type="nucleotide sequence ID" value="XM_064999741.1"/>
</dbReference>
<gene>
    <name evidence="2" type="ORF">DASC09_061570</name>
</gene>
<evidence type="ECO:0000313" key="3">
    <source>
        <dbReference type="Proteomes" id="UP001360560"/>
    </source>
</evidence>
<proteinExistence type="predicted"/>
<accession>A0AAV5QXI8</accession>
<sequence>MQFTKLAFTSSLVAAVAMANEDTTTTSTVVITKTSTLAHSHGSATTDSFTTTETSVSSAATSSVVASSVVASSYKFDFSNATSGHSYNASSFSNNTGSISNVSTPAAYSSSNNGTYLVRREALPSEIAPVITYSAFGNKVGTATGVSAAALALVAGLLL</sequence>
<feature type="chain" id="PRO_5043551576" evidence="1">
    <location>
        <begin position="20"/>
        <end position="159"/>
    </location>
</feature>
<evidence type="ECO:0000313" key="2">
    <source>
        <dbReference type="EMBL" id="GMM38818.1"/>
    </source>
</evidence>
<protein>
    <submittedName>
        <fullName evidence="2">Uncharacterized protein</fullName>
    </submittedName>
</protein>
<dbReference type="EMBL" id="BTFZ01000020">
    <property type="protein sequence ID" value="GMM38818.1"/>
    <property type="molecule type" value="Genomic_DNA"/>
</dbReference>